<accession>A0AAW7MA77</accession>
<dbReference type="AlphaFoldDB" id="A0AAW7MA77"/>
<sequence>MRRRLRLRPDGASAVDVSRLLSLETDGGSLILGMFIVTNVAFALTTIGTLSTAWPAYVAVVVVSAAAVLLVRPHPDPFPLRDSWLVVSAVVVSSIVLSLALPAEGVIGRASWHLGSNMWLLWFLIIRGRGRLAWLGAALMTAITVGWAMVVGRGWGAGLSMLDTQLGMLVVASVFARALRRTAWRINALSERSVEAAAAAAASEATRQVRLQRASEVARLAVPFLTRIVDGGPLSADERAQVRDAEAMLRDSVRGRALATPAVLTAATRARGRGVDVVLLDDRGSGLPSGEAMQRVEARVAETLTRAAGSVTVRLLPAGRDAAVTIVTVGPERVERTLLDVDGDVITAA</sequence>
<feature type="transmembrane region" description="Helical" evidence="1">
    <location>
        <begin position="54"/>
        <end position="71"/>
    </location>
</feature>
<proteinExistence type="predicted"/>
<feature type="transmembrane region" description="Helical" evidence="1">
    <location>
        <begin position="107"/>
        <end position="125"/>
    </location>
</feature>
<protein>
    <recommendedName>
        <fullName evidence="4">Signal transduction histidine kinase</fullName>
    </recommendedName>
</protein>
<evidence type="ECO:0000313" key="3">
    <source>
        <dbReference type="Proteomes" id="UP001172737"/>
    </source>
</evidence>
<evidence type="ECO:0008006" key="4">
    <source>
        <dbReference type="Google" id="ProtNLM"/>
    </source>
</evidence>
<keyword evidence="1" id="KW-0472">Membrane</keyword>
<keyword evidence="1" id="KW-0812">Transmembrane</keyword>
<feature type="transmembrane region" description="Helical" evidence="1">
    <location>
        <begin position="132"/>
        <end position="150"/>
    </location>
</feature>
<name>A0AAW7MA77_9MICO</name>
<reference evidence="2" key="1">
    <citation type="submission" date="2023-06" db="EMBL/GenBank/DDBJ databases">
        <title>Sysu t00039.</title>
        <authorList>
            <person name="Gao L."/>
            <person name="Fang B.-Z."/>
            <person name="Li W.-J."/>
        </authorList>
    </citation>
    <scope>NUCLEOTIDE SEQUENCE</scope>
    <source>
        <strain evidence="2">SYSU T00039</strain>
    </source>
</reference>
<keyword evidence="1" id="KW-1133">Transmembrane helix</keyword>
<comment type="caution">
    <text evidence="2">The sequence shown here is derived from an EMBL/GenBank/DDBJ whole genome shotgun (WGS) entry which is preliminary data.</text>
</comment>
<gene>
    <name evidence="2" type="ORF">QQX10_11215</name>
</gene>
<dbReference type="Proteomes" id="UP001172737">
    <property type="component" value="Unassembled WGS sequence"/>
</dbReference>
<keyword evidence="3" id="KW-1185">Reference proteome</keyword>
<organism evidence="2 3">
    <name type="scientific">Demequina lignilytica</name>
    <dbReference type="NCBI Taxonomy" id="3051663"/>
    <lineage>
        <taxon>Bacteria</taxon>
        <taxon>Bacillati</taxon>
        <taxon>Actinomycetota</taxon>
        <taxon>Actinomycetes</taxon>
        <taxon>Micrococcales</taxon>
        <taxon>Demequinaceae</taxon>
        <taxon>Demequina</taxon>
    </lineage>
</organism>
<evidence type="ECO:0000313" key="2">
    <source>
        <dbReference type="EMBL" id="MDN4488736.1"/>
    </source>
</evidence>
<dbReference type="RefSeq" id="WP_301120953.1">
    <property type="nucleotide sequence ID" value="NZ_JAUHPX010000006.1"/>
</dbReference>
<dbReference type="EMBL" id="JAUHPX010000006">
    <property type="protein sequence ID" value="MDN4488736.1"/>
    <property type="molecule type" value="Genomic_DNA"/>
</dbReference>
<feature type="transmembrane region" description="Helical" evidence="1">
    <location>
        <begin position="29"/>
        <end position="48"/>
    </location>
</feature>
<feature type="transmembrane region" description="Helical" evidence="1">
    <location>
        <begin position="83"/>
        <end position="101"/>
    </location>
</feature>
<evidence type="ECO:0000256" key="1">
    <source>
        <dbReference type="SAM" id="Phobius"/>
    </source>
</evidence>